<dbReference type="KEGG" id="pti:PHATRDRAFT_45660"/>
<name>B7FYF6_PHATC</name>
<dbReference type="InterPro" id="IPR002641">
    <property type="entry name" value="PNPLA_dom"/>
</dbReference>
<evidence type="ECO:0000313" key="7">
    <source>
        <dbReference type="EMBL" id="EEC48914.1"/>
    </source>
</evidence>
<dbReference type="PaxDb" id="2850-Phatr45660"/>
<dbReference type="GO" id="GO:0052689">
    <property type="term" value="F:carboxylic ester hydrolase activity"/>
    <property type="evidence" value="ECO:0007669"/>
    <property type="project" value="UniProtKB-ARBA"/>
</dbReference>
<keyword evidence="1" id="KW-0378">Hydrolase</keyword>
<dbReference type="InterPro" id="IPR050301">
    <property type="entry name" value="NTE"/>
</dbReference>
<dbReference type="InParanoid" id="B7FYF6"/>
<keyword evidence="5" id="KW-0732">Signal</keyword>
<evidence type="ECO:0000259" key="6">
    <source>
        <dbReference type="PROSITE" id="PS51635"/>
    </source>
</evidence>
<feature type="chain" id="PRO_5002855598" description="PNPLA domain-containing protein" evidence="5">
    <location>
        <begin position="28"/>
        <end position="593"/>
    </location>
</feature>
<feature type="short sequence motif" description="GXSXG" evidence="4">
    <location>
        <begin position="229"/>
        <end position="233"/>
    </location>
</feature>
<organism evidence="7 8">
    <name type="scientific">Phaeodactylum tricornutum (strain CCAP 1055/1)</name>
    <dbReference type="NCBI Taxonomy" id="556484"/>
    <lineage>
        <taxon>Eukaryota</taxon>
        <taxon>Sar</taxon>
        <taxon>Stramenopiles</taxon>
        <taxon>Ochrophyta</taxon>
        <taxon>Bacillariophyta</taxon>
        <taxon>Bacillariophyceae</taxon>
        <taxon>Bacillariophycidae</taxon>
        <taxon>Naviculales</taxon>
        <taxon>Phaeodactylaceae</taxon>
        <taxon>Phaeodactylum</taxon>
    </lineage>
</organism>
<evidence type="ECO:0000256" key="5">
    <source>
        <dbReference type="SAM" id="SignalP"/>
    </source>
</evidence>
<feature type="short sequence motif" description="GXGXXG" evidence="4">
    <location>
        <begin position="200"/>
        <end position="205"/>
    </location>
</feature>
<dbReference type="SUPFAM" id="SSF52151">
    <property type="entry name" value="FabD/lysophospholipase-like"/>
    <property type="match status" value="1"/>
</dbReference>
<evidence type="ECO:0000256" key="2">
    <source>
        <dbReference type="ARBA" id="ARBA00022963"/>
    </source>
</evidence>
<comment type="caution">
    <text evidence="4">Lacks conserved residue(s) required for the propagation of feature annotation.</text>
</comment>
<reference evidence="7 8" key="1">
    <citation type="journal article" date="2008" name="Nature">
        <title>The Phaeodactylum genome reveals the evolutionary history of diatom genomes.</title>
        <authorList>
            <person name="Bowler C."/>
            <person name="Allen A.E."/>
            <person name="Badger J.H."/>
            <person name="Grimwood J."/>
            <person name="Jabbari K."/>
            <person name="Kuo A."/>
            <person name="Maheswari U."/>
            <person name="Martens C."/>
            <person name="Maumus F."/>
            <person name="Otillar R.P."/>
            <person name="Rayko E."/>
            <person name="Salamov A."/>
            <person name="Vandepoele K."/>
            <person name="Beszteri B."/>
            <person name="Gruber A."/>
            <person name="Heijde M."/>
            <person name="Katinka M."/>
            <person name="Mock T."/>
            <person name="Valentin K."/>
            <person name="Verret F."/>
            <person name="Berges J.A."/>
            <person name="Brownlee C."/>
            <person name="Cadoret J.P."/>
            <person name="Chiovitti A."/>
            <person name="Choi C.J."/>
            <person name="Coesel S."/>
            <person name="De Martino A."/>
            <person name="Detter J.C."/>
            <person name="Durkin C."/>
            <person name="Falciatore A."/>
            <person name="Fournet J."/>
            <person name="Haruta M."/>
            <person name="Huysman M.J."/>
            <person name="Jenkins B.D."/>
            <person name="Jiroutova K."/>
            <person name="Jorgensen R.E."/>
            <person name="Joubert Y."/>
            <person name="Kaplan A."/>
            <person name="Kroger N."/>
            <person name="Kroth P.G."/>
            <person name="La Roche J."/>
            <person name="Lindquist E."/>
            <person name="Lommer M."/>
            <person name="Martin-Jezequel V."/>
            <person name="Lopez P.J."/>
            <person name="Lucas S."/>
            <person name="Mangogna M."/>
            <person name="McGinnis K."/>
            <person name="Medlin L.K."/>
            <person name="Montsant A."/>
            <person name="Oudot-Le Secq M.P."/>
            <person name="Napoli C."/>
            <person name="Obornik M."/>
            <person name="Parker M.S."/>
            <person name="Petit J.L."/>
            <person name="Porcel B.M."/>
            <person name="Poulsen N."/>
            <person name="Robison M."/>
            <person name="Rychlewski L."/>
            <person name="Rynearson T.A."/>
            <person name="Schmutz J."/>
            <person name="Shapiro H."/>
            <person name="Siaut M."/>
            <person name="Stanley M."/>
            <person name="Sussman M.R."/>
            <person name="Taylor A.R."/>
            <person name="Vardi A."/>
            <person name="von Dassow P."/>
            <person name="Vyverman W."/>
            <person name="Willis A."/>
            <person name="Wyrwicz L.S."/>
            <person name="Rokhsar D.S."/>
            <person name="Weissenbach J."/>
            <person name="Armbrust E.V."/>
            <person name="Green B.R."/>
            <person name="Van de Peer Y."/>
            <person name="Grigoriev I.V."/>
        </authorList>
    </citation>
    <scope>NUCLEOTIDE SEQUENCE [LARGE SCALE GENOMIC DNA]</scope>
    <source>
        <strain evidence="7 8">CCAP 1055/1</strain>
    </source>
</reference>
<dbReference type="EMBL" id="CM000610">
    <property type="protein sequence ID" value="EEC48914.1"/>
    <property type="molecule type" value="Genomic_DNA"/>
</dbReference>
<dbReference type="PANTHER" id="PTHR14226">
    <property type="entry name" value="NEUROPATHY TARGET ESTERASE/SWISS CHEESE D.MELANOGASTER"/>
    <property type="match status" value="1"/>
</dbReference>
<evidence type="ECO:0000256" key="4">
    <source>
        <dbReference type="PROSITE-ProRule" id="PRU01161"/>
    </source>
</evidence>
<dbReference type="GO" id="GO:0016042">
    <property type="term" value="P:lipid catabolic process"/>
    <property type="evidence" value="ECO:0007669"/>
    <property type="project" value="UniProtKB-KW"/>
</dbReference>
<evidence type="ECO:0000313" key="8">
    <source>
        <dbReference type="Proteomes" id="UP000000759"/>
    </source>
</evidence>
<dbReference type="GO" id="GO:0016298">
    <property type="term" value="F:lipase activity"/>
    <property type="evidence" value="ECO:0007669"/>
    <property type="project" value="UniProtKB-ARBA"/>
</dbReference>
<keyword evidence="3" id="KW-0443">Lipid metabolism</keyword>
<reference evidence="8" key="2">
    <citation type="submission" date="2008-08" db="EMBL/GenBank/DDBJ databases">
        <authorList>
            <consortium name="Diatom Consortium"/>
            <person name="Grigoriev I."/>
            <person name="Grimwood J."/>
            <person name="Kuo A."/>
            <person name="Otillar R.P."/>
            <person name="Salamov A."/>
            <person name="Detter J.C."/>
            <person name="Lindquist E."/>
            <person name="Shapiro H."/>
            <person name="Lucas S."/>
            <person name="Glavina del Rio T."/>
            <person name="Pitluck S."/>
            <person name="Rokhsar D."/>
            <person name="Bowler C."/>
        </authorList>
    </citation>
    <scope>GENOME REANNOTATION</scope>
    <source>
        <strain evidence="8">CCAP 1055/1</strain>
    </source>
</reference>
<sequence length="593" mass="66586">MAIHTLQVQCLLVMLVLLACSWGSASCAGKLAVAFASTRPIRSTFPSTGFVKVNLHRSYQAPLYVLPQIPEETPSSPSTKRFRFLSKLGIGTARKDGRAIRNIARTEKKARTIYNITTQMDLDNYWKDDQRRFRKDEKGTIDYDWLIRSLNVSGDTQIIGDPSRPEYVHPVAQLVHERQRRGTALGQHKDGCKLALAVEGGGMRGCVTAGMICALHHLNLTSVFDVIYGSSAGSITSAYFITGQLPWFGPEVYYDQLTTAGKNFIDRLGLLDPRLYRDVITRPDGKPVLNLKYLLKTTVKDTKPLDWDKFLEQQTLQPLNVVTSGLKSQRSIVLSYENGGFENLNELTDCMHASCLLPGIAGPVMNLDMRSTSQRGKTPKLMLGNGRMEDYLEPLADALIYEPLPYRSAVAAGATHVVVLRSRPDGTDVTGKGGIFERMIFRRFLLRKNRLPHMFQRLSQQLHKKLYAEQVIEVNEAAYSKQDFKDTSNPHLLGVALPPGSPEVVRLETGREAIFEGIRRGFARAYDCLVEDPKERGRGQIVAKEYFPDEILDYDPLTISETDRSAFEVYMKKSGITPKSWGDKEHRARPTVR</sequence>
<dbReference type="Gene3D" id="3.40.1090.10">
    <property type="entry name" value="Cytosolic phospholipase A2 catalytic domain"/>
    <property type="match status" value="1"/>
</dbReference>
<dbReference type="OrthoDB" id="45309at2759"/>
<dbReference type="Proteomes" id="UP000000759">
    <property type="component" value="Chromosome 7"/>
</dbReference>
<dbReference type="PROSITE" id="PS51635">
    <property type="entry name" value="PNPLA"/>
    <property type="match status" value="1"/>
</dbReference>
<accession>B7FYF6</accession>
<dbReference type="PANTHER" id="PTHR14226:SF64">
    <property type="entry name" value="PNPLA DOMAIN-CONTAINING PROTEIN"/>
    <property type="match status" value="1"/>
</dbReference>
<dbReference type="GeneID" id="7200445"/>
<dbReference type="RefSeq" id="XP_002179928.1">
    <property type="nucleotide sequence ID" value="XM_002179892.1"/>
</dbReference>
<dbReference type="AlphaFoldDB" id="B7FYF6"/>
<feature type="signal peptide" evidence="5">
    <location>
        <begin position="1"/>
        <end position="27"/>
    </location>
</feature>
<feature type="domain" description="PNPLA" evidence="6">
    <location>
        <begin position="196"/>
        <end position="399"/>
    </location>
</feature>
<proteinExistence type="predicted"/>
<evidence type="ECO:0000256" key="3">
    <source>
        <dbReference type="ARBA" id="ARBA00023098"/>
    </source>
</evidence>
<dbReference type="InterPro" id="IPR016035">
    <property type="entry name" value="Acyl_Trfase/lysoPLipase"/>
</dbReference>
<dbReference type="Pfam" id="PF01734">
    <property type="entry name" value="Patatin"/>
    <property type="match status" value="1"/>
</dbReference>
<gene>
    <name evidence="7" type="ORF">PHATRDRAFT_45660</name>
</gene>
<protein>
    <recommendedName>
        <fullName evidence="6">PNPLA domain-containing protein</fullName>
    </recommendedName>
</protein>
<evidence type="ECO:0000256" key="1">
    <source>
        <dbReference type="ARBA" id="ARBA00022801"/>
    </source>
</evidence>
<keyword evidence="8" id="KW-1185">Reference proteome</keyword>
<dbReference type="HOGENOM" id="CLU_029087_0_0_1"/>
<dbReference type="eggNOG" id="ENOG502RPUA">
    <property type="taxonomic scope" value="Eukaryota"/>
</dbReference>
<keyword evidence="2" id="KW-0442">Lipid degradation</keyword>